<name>A0A645FG24_9ZZZZ</name>
<organism evidence="1">
    <name type="scientific">bioreactor metagenome</name>
    <dbReference type="NCBI Taxonomy" id="1076179"/>
    <lineage>
        <taxon>unclassified sequences</taxon>
        <taxon>metagenomes</taxon>
        <taxon>ecological metagenomes</taxon>
    </lineage>
</organism>
<dbReference type="Gene3D" id="3.40.50.150">
    <property type="entry name" value="Vaccinia Virus protein VP39"/>
    <property type="match status" value="1"/>
</dbReference>
<gene>
    <name evidence="1" type="ORF">SDC9_160676</name>
</gene>
<sequence length="111" mass="12833">MSEFGRVLKASGCLIFSVHHPFMDFTTFRRENYFATELLQDEWETPLGTVPVQFYRRPLQQIIAAVIEGGFVIEMLLEPVPTAAFQKKHPHVYDSLTKKPHFLVIKAKNLK</sequence>
<proteinExistence type="predicted"/>
<reference evidence="1" key="1">
    <citation type="submission" date="2019-08" db="EMBL/GenBank/DDBJ databases">
        <authorList>
            <person name="Kucharzyk K."/>
            <person name="Murdoch R.W."/>
            <person name="Higgins S."/>
            <person name="Loffler F."/>
        </authorList>
    </citation>
    <scope>NUCLEOTIDE SEQUENCE</scope>
</reference>
<dbReference type="InterPro" id="IPR029063">
    <property type="entry name" value="SAM-dependent_MTases_sf"/>
</dbReference>
<comment type="caution">
    <text evidence="1">The sequence shown here is derived from an EMBL/GenBank/DDBJ whole genome shotgun (WGS) entry which is preliminary data.</text>
</comment>
<dbReference type="SUPFAM" id="SSF53335">
    <property type="entry name" value="S-adenosyl-L-methionine-dependent methyltransferases"/>
    <property type="match status" value="1"/>
</dbReference>
<dbReference type="AlphaFoldDB" id="A0A645FG24"/>
<accession>A0A645FG24</accession>
<evidence type="ECO:0000313" key="1">
    <source>
        <dbReference type="EMBL" id="MPN13355.1"/>
    </source>
</evidence>
<protein>
    <submittedName>
        <fullName evidence="1">Uncharacterized protein</fullName>
    </submittedName>
</protein>
<dbReference type="EMBL" id="VSSQ01059851">
    <property type="protein sequence ID" value="MPN13355.1"/>
    <property type="molecule type" value="Genomic_DNA"/>
</dbReference>